<feature type="domain" description="Dicistrovirus capsid-polyprotein C-terminal" evidence="5">
    <location>
        <begin position="418"/>
        <end position="500"/>
    </location>
</feature>
<name>A0A218NJT7_9VIRU</name>
<dbReference type="Pfam" id="PF11492">
    <property type="entry name" value="Dicistro_VP4"/>
    <property type="match status" value="1"/>
</dbReference>
<accession>A0A218NJT7</accession>
<dbReference type="Pfam" id="PF00073">
    <property type="entry name" value="Rhv"/>
    <property type="match status" value="1"/>
</dbReference>
<dbReference type="InterPro" id="IPR001676">
    <property type="entry name" value="Picornavirus_capsid"/>
</dbReference>
<keyword evidence="3" id="KW-0946">Virion</keyword>
<feature type="domain" description="Picornavirus capsid" evidence="4">
    <location>
        <begin position="57"/>
        <end position="176"/>
    </location>
</feature>
<gene>
    <name evidence="7" type="ORF">Q_sR_OV_036_gene2</name>
</gene>
<protein>
    <submittedName>
        <fullName evidence="7">Putative structural protein</fullName>
    </submittedName>
</protein>
<dbReference type="InterPro" id="IPR024343">
    <property type="entry name" value="VP4_dicistrovir"/>
</dbReference>
<dbReference type="GO" id="GO:0019028">
    <property type="term" value="C:viral capsid"/>
    <property type="evidence" value="ECO:0007669"/>
    <property type="project" value="UniProtKB-KW"/>
</dbReference>
<dbReference type="InterPro" id="IPR014872">
    <property type="entry name" value="Dicistrovirus_capsid-polyPr_C"/>
</dbReference>
<keyword evidence="2" id="KW-0167">Capsid protein</keyword>
<dbReference type="SUPFAM" id="SSF88633">
    <property type="entry name" value="Positive stranded ssRNA viruses"/>
    <property type="match status" value="3"/>
</dbReference>
<dbReference type="Gene3D" id="2.60.120.20">
    <property type="match status" value="3"/>
</dbReference>
<evidence type="ECO:0000313" key="7">
    <source>
        <dbReference type="EMBL" id="ASG92544.1"/>
    </source>
</evidence>
<evidence type="ECO:0000259" key="5">
    <source>
        <dbReference type="Pfam" id="PF08762"/>
    </source>
</evidence>
<dbReference type="InterPro" id="IPR029053">
    <property type="entry name" value="Viral_coat"/>
</dbReference>
<dbReference type="Pfam" id="PF08762">
    <property type="entry name" value="CRPV_capsid"/>
    <property type="match status" value="2"/>
</dbReference>
<feature type="domain" description="Dicistrovirus capsid-polyprotein C-terminal" evidence="5">
    <location>
        <begin position="625"/>
        <end position="820"/>
    </location>
</feature>
<dbReference type="Gene3D" id="4.10.690.10">
    <property type="entry name" value="Cricket Paralysis Virus, Vp4, Chain D"/>
    <property type="match status" value="1"/>
</dbReference>
<evidence type="ECO:0000259" key="4">
    <source>
        <dbReference type="Pfam" id="PF00073"/>
    </source>
</evidence>
<evidence type="ECO:0000256" key="3">
    <source>
        <dbReference type="ARBA" id="ARBA00022844"/>
    </source>
</evidence>
<reference evidence="7" key="1">
    <citation type="submission" date="2016-12" db="EMBL/GenBank/DDBJ databases">
        <title>Virus-host infection dynamics for marine picoeukaryotes resolved from metatranscriptome.</title>
        <authorList>
            <person name="Moniruzzaman M."/>
            <person name="Wurch L.L."/>
            <person name="Alexander H."/>
            <person name="Dyhrman S.T."/>
            <person name="Gobler C.J."/>
            <person name="Wilhelm S.W."/>
        </authorList>
    </citation>
    <scope>NUCLEOTIDE SEQUENCE</scope>
    <source>
        <strain evidence="7">Q_sR_OV_036</strain>
    </source>
</reference>
<dbReference type="InterPro" id="IPR033703">
    <property type="entry name" value="Rhv-like"/>
</dbReference>
<dbReference type="CDD" id="cd00205">
    <property type="entry name" value="rhv_like"/>
    <property type="match status" value="2"/>
</dbReference>
<dbReference type="EMBL" id="KY286102">
    <property type="protein sequence ID" value="ASG92544.1"/>
    <property type="molecule type" value="Genomic_RNA"/>
</dbReference>
<proteinExistence type="predicted"/>
<comment type="subcellular location">
    <subcellularLocation>
        <location evidence="1">Virion</location>
    </subcellularLocation>
</comment>
<dbReference type="GO" id="GO:0005198">
    <property type="term" value="F:structural molecule activity"/>
    <property type="evidence" value="ECO:0007669"/>
    <property type="project" value="InterPro"/>
</dbReference>
<evidence type="ECO:0000256" key="2">
    <source>
        <dbReference type="ARBA" id="ARBA00022561"/>
    </source>
</evidence>
<evidence type="ECO:0000256" key="1">
    <source>
        <dbReference type="ARBA" id="ARBA00004328"/>
    </source>
</evidence>
<organism evidence="7">
    <name type="scientific">Picornavirales Q_sR_OV_036</name>
    <dbReference type="NCBI Taxonomy" id="2016077"/>
    <lineage>
        <taxon>Viruses</taxon>
        <taxon>Riboviria</taxon>
        <taxon>Orthornavirae</taxon>
        <taxon>Pisuviricota</taxon>
        <taxon>Pisoniviricetes</taxon>
        <taxon>Picornavirales</taxon>
    </lineage>
</organism>
<feature type="domain" description="Capsid protein VP4 dicistrovirus" evidence="6">
    <location>
        <begin position="263"/>
        <end position="316"/>
    </location>
</feature>
<sequence>MAIPDVRPSTKTHQVTGFIDDATSMEVSLPSLTTPDRKAISDSLESRVHTIVDVLSRPIVVASFDWTPSSVRGTQLLKLDFPQALFDSSPNMIDKLNYFAFLRADVAIRVMVNANTFQQGKLLGYFTPFVEAIGDRAVASDFLTSKTAFPYTICDASVGNTADIIIPYVAPYSSYRLRDKVGNIGTFFLVVLNSLTLLDSTVTVQAWFTNISVDLPSGMRNNLTLNSTVLNDLQDALAKGDDNVKIVKKLQKVASKYKAQVAGEDAQKSKGVISSTLHTISKIGEVASDIPMIAPVAAPLSWITKAAAQVAEYFGFSKGVNLAAPSRFAQIPAFGFTNAGGLDSGLVLGSSPDNSIQHRGDMFGSKVDDMSITYVCSHRCYVDSFEFSNAQNVGDLLYEIPIAPGWCKYNAAQACFEPTLTAYVASMFNFWRGGLRYKIQAAKTAYHSGRVRITYIPTPGSDGVDLDQAYNWVFDLRNQSEIEFTIPYNNILEWAPCDLTDQPFSRTTIGSLRITVYNVLRRPDSVSPSVEFNIWVAGDSDLQFAVPTFQRYVPSKPSAELTIDNYTKAAMRRKRQLEAEVKAKPKYVAQVLGTAQDQGFNDMTHKPQLFSTSHKDKLAPCKFSIGEYIMNLRYLTRRFDEAASFPLTQTSVFSLPNYYFGDLYDPEEDNISTFRIPPVDYISYIYRFFRGGIRWKAMYNGPVVSGGYQEMVLAHGIPGTREPAAITIPFYNRVAQGTNTFRHRVYNALNTICEVTAPFFSNTPIRAITGVDVKQPELLEDSSTLHTFVGFTSQTGASVEFLKAAADDFSFGWIVGPPRLRPREGQLVQLDFAVAVDPLYFVSVDNVTWVYNISKLASNQNIEPGDYKIIISDTEFIPAVFGGAGPVVDVETTKFTLTSLPVLPGQQEILITATDLVPAPDIFDEAATISRLATIGPASNGKVTVDLLRI</sequence>
<evidence type="ECO:0000259" key="6">
    <source>
        <dbReference type="Pfam" id="PF11492"/>
    </source>
</evidence>